<keyword evidence="1" id="KW-0808">Transferase</keyword>
<evidence type="ECO:0000313" key="5">
    <source>
        <dbReference type="EMBL" id="KAK7412390.1"/>
    </source>
</evidence>
<dbReference type="Gene3D" id="1.10.510.10">
    <property type="entry name" value="Transferase(Phosphotransferase) domain 1"/>
    <property type="match status" value="1"/>
</dbReference>
<dbReference type="InterPro" id="IPR052059">
    <property type="entry name" value="CR_Ser/Thr_kinase"/>
</dbReference>
<organism evidence="5 6">
    <name type="scientific">Psophocarpus tetragonolobus</name>
    <name type="common">Winged bean</name>
    <name type="synonym">Dolichos tetragonolobus</name>
    <dbReference type="NCBI Taxonomy" id="3891"/>
    <lineage>
        <taxon>Eukaryota</taxon>
        <taxon>Viridiplantae</taxon>
        <taxon>Streptophyta</taxon>
        <taxon>Embryophyta</taxon>
        <taxon>Tracheophyta</taxon>
        <taxon>Spermatophyta</taxon>
        <taxon>Magnoliopsida</taxon>
        <taxon>eudicotyledons</taxon>
        <taxon>Gunneridae</taxon>
        <taxon>Pentapetalae</taxon>
        <taxon>rosids</taxon>
        <taxon>fabids</taxon>
        <taxon>Fabales</taxon>
        <taxon>Fabaceae</taxon>
        <taxon>Papilionoideae</taxon>
        <taxon>50 kb inversion clade</taxon>
        <taxon>NPAAA clade</taxon>
        <taxon>indigoferoid/millettioid clade</taxon>
        <taxon>Phaseoleae</taxon>
        <taxon>Psophocarpus</taxon>
    </lineage>
</organism>
<evidence type="ECO:0000256" key="1">
    <source>
        <dbReference type="ARBA" id="ARBA00022679"/>
    </source>
</evidence>
<keyword evidence="3" id="KW-0418">Kinase</keyword>
<protein>
    <submittedName>
        <fullName evidence="5">Uncharacterized protein</fullName>
    </submittedName>
</protein>
<evidence type="ECO:0000256" key="2">
    <source>
        <dbReference type="ARBA" id="ARBA00022741"/>
    </source>
</evidence>
<evidence type="ECO:0000313" key="6">
    <source>
        <dbReference type="Proteomes" id="UP001386955"/>
    </source>
</evidence>
<gene>
    <name evidence="5" type="ORF">VNO78_03846</name>
</gene>
<dbReference type="Proteomes" id="UP001386955">
    <property type="component" value="Unassembled WGS sequence"/>
</dbReference>
<accession>A0AAN9T2X3</accession>
<reference evidence="5 6" key="1">
    <citation type="submission" date="2024-01" db="EMBL/GenBank/DDBJ databases">
        <title>The genomes of 5 underutilized Papilionoideae crops provide insights into root nodulation and disease resistanc.</title>
        <authorList>
            <person name="Jiang F."/>
        </authorList>
    </citation>
    <scope>NUCLEOTIDE SEQUENCE [LARGE SCALE GENOMIC DNA]</scope>
    <source>
        <strain evidence="5">DUOXIRENSHENG_FW03</strain>
        <tissue evidence="5">Leaves</tissue>
    </source>
</reference>
<evidence type="ECO:0000256" key="3">
    <source>
        <dbReference type="ARBA" id="ARBA00022777"/>
    </source>
</evidence>
<dbReference type="GO" id="GO:0016301">
    <property type="term" value="F:kinase activity"/>
    <property type="evidence" value="ECO:0007669"/>
    <property type="project" value="UniProtKB-KW"/>
</dbReference>
<dbReference type="AlphaFoldDB" id="A0AAN9T2X3"/>
<evidence type="ECO:0000256" key="4">
    <source>
        <dbReference type="ARBA" id="ARBA00022840"/>
    </source>
</evidence>
<keyword evidence="6" id="KW-1185">Reference proteome</keyword>
<dbReference type="PANTHER" id="PTHR47973">
    <property type="entry name" value="CYSTEINE-RICH RECEPTOR-LIKE PROTEIN KINASE 3"/>
    <property type="match status" value="1"/>
</dbReference>
<keyword evidence="4" id="KW-0067">ATP-binding</keyword>
<sequence>MWACNKLDQKGVDHVIDSRLDSCFKEEICKVLNIGFMCTSPLPINRPAMRRVVKMLQEVGSQNQTKPAKKDGKLSPYYYDDGSDQGMLRYALGTARGVELMRALSPLLLGTRKRTIRNIAIPTSALHFLFPNFIRAEKQNISYLADAALCSWKSEPYSYVYGGKSLGFANSRFQCSSLLNSINSIDS</sequence>
<dbReference type="GO" id="GO:0005524">
    <property type="term" value="F:ATP binding"/>
    <property type="evidence" value="ECO:0007669"/>
    <property type="project" value="UniProtKB-KW"/>
</dbReference>
<proteinExistence type="predicted"/>
<comment type="caution">
    <text evidence="5">The sequence shown here is derived from an EMBL/GenBank/DDBJ whole genome shotgun (WGS) entry which is preliminary data.</text>
</comment>
<keyword evidence="2" id="KW-0547">Nucleotide-binding</keyword>
<name>A0AAN9T2X3_PSOTE</name>
<dbReference type="EMBL" id="JAYMYS010000001">
    <property type="protein sequence ID" value="KAK7412390.1"/>
    <property type="molecule type" value="Genomic_DNA"/>
</dbReference>